<proteinExistence type="predicted"/>
<protein>
    <submittedName>
        <fullName evidence="2">Uncharacterized protein</fullName>
    </submittedName>
</protein>
<accession>A0A6A6ZFJ2</accession>
<feature type="region of interest" description="Disordered" evidence="1">
    <location>
        <begin position="367"/>
        <end position="442"/>
    </location>
</feature>
<reference evidence="2" key="1">
    <citation type="journal article" date="2020" name="Stud. Mycol.">
        <title>101 Dothideomycetes genomes: a test case for predicting lifestyles and emergence of pathogens.</title>
        <authorList>
            <person name="Haridas S."/>
            <person name="Albert R."/>
            <person name="Binder M."/>
            <person name="Bloem J."/>
            <person name="Labutti K."/>
            <person name="Salamov A."/>
            <person name="Andreopoulos B."/>
            <person name="Baker S."/>
            <person name="Barry K."/>
            <person name="Bills G."/>
            <person name="Bluhm B."/>
            <person name="Cannon C."/>
            <person name="Castanera R."/>
            <person name="Culley D."/>
            <person name="Daum C."/>
            <person name="Ezra D."/>
            <person name="Gonzalez J."/>
            <person name="Henrissat B."/>
            <person name="Kuo A."/>
            <person name="Liang C."/>
            <person name="Lipzen A."/>
            <person name="Lutzoni F."/>
            <person name="Magnuson J."/>
            <person name="Mondo S."/>
            <person name="Nolan M."/>
            <person name="Ohm R."/>
            <person name="Pangilinan J."/>
            <person name="Park H.-J."/>
            <person name="Ramirez L."/>
            <person name="Alfaro M."/>
            <person name="Sun H."/>
            <person name="Tritt A."/>
            <person name="Yoshinaga Y."/>
            <person name="Zwiers L.-H."/>
            <person name="Turgeon B."/>
            <person name="Goodwin S."/>
            <person name="Spatafora J."/>
            <person name="Crous P."/>
            <person name="Grigoriev I."/>
        </authorList>
    </citation>
    <scope>NUCLEOTIDE SEQUENCE</scope>
    <source>
        <strain evidence="2">CBS 113818</strain>
    </source>
</reference>
<evidence type="ECO:0000313" key="3">
    <source>
        <dbReference type="Proteomes" id="UP000799424"/>
    </source>
</evidence>
<sequence length="442" mass="49674">MTIKDLTDVIEKVGIFILNQAKRPQLGFLEPDCWLPLLERICSDARTSADMERNEMEQDLEYYCKLFALGDDELRLEEKTPENEPTEEESENPFIKGLMSQSDDHTKETAHMLDEDLDHMMQQQIELDALIKDTVRNRKYRGAILLSIKQSVSQLAESTRSALEYLQDLKGQYLHPFHSLTHLACSACSEQPQTVDPRGNDASPAGSVQQEGCSGTAPQDIELPPTSSTPVWQDPPTTEPQQPQPPAEPSVYIQPTFTVLQIIYSLTIQARRRWDSEEVKRDNGIPSDLPLYGRNTVVEMIVARVISDLDAFGEMVPNGPWIAGADPVKARIREVVQSFWDGDMVWRADLQDFVPVVEHENQIEDVERQATPEDANEQPQPASVEDNSAGEDLDGPTLQDDSASDDIPLALLRDPNSKYMKATKLADKDEVTFDGRSRGGRR</sequence>
<evidence type="ECO:0000313" key="2">
    <source>
        <dbReference type="EMBL" id="KAF2819892.1"/>
    </source>
</evidence>
<evidence type="ECO:0000256" key="1">
    <source>
        <dbReference type="SAM" id="MobiDB-lite"/>
    </source>
</evidence>
<dbReference type="Proteomes" id="UP000799424">
    <property type="component" value="Unassembled WGS sequence"/>
</dbReference>
<name>A0A6A6ZFJ2_9PLEO</name>
<gene>
    <name evidence="2" type="ORF">CC86DRAFT_471559</name>
</gene>
<feature type="region of interest" description="Disordered" evidence="1">
    <location>
        <begin position="191"/>
        <end position="250"/>
    </location>
</feature>
<dbReference type="AlphaFoldDB" id="A0A6A6ZFJ2"/>
<keyword evidence="3" id="KW-1185">Reference proteome</keyword>
<feature type="compositionally biased region" description="Polar residues" evidence="1">
    <location>
        <begin position="206"/>
        <end position="217"/>
    </location>
</feature>
<dbReference type="EMBL" id="MU006242">
    <property type="protein sequence ID" value="KAF2819892.1"/>
    <property type="molecule type" value="Genomic_DNA"/>
</dbReference>
<feature type="compositionally biased region" description="Basic and acidic residues" evidence="1">
    <location>
        <begin position="424"/>
        <end position="442"/>
    </location>
</feature>
<organism evidence="2 3">
    <name type="scientific">Ophiobolus disseminans</name>
    <dbReference type="NCBI Taxonomy" id="1469910"/>
    <lineage>
        <taxon>Eukaryota</taxon>
        <taxon>Fungi</taxon>
        <taxon>Dikarya</taxon>
        <taxon>Ascomycota</taxon>
        <taxon>Pezizomycotina</taxon>
        <taxon>Dothideomycetes</taxon>
        <taxon>Pleosporomycetidae</taxon>
        <taxon>Pleosporales</taxon>
        <taxon>Pleosporineae</taxon>
        <taxon>Phaeosphaeriaceae</taxon>
        <taxon>Ophiobolus</taxon>
    </lineage>
</organism>